<proteinExistence type="predicted"/>
<keyword evidence="1" id="KW-0812">Transmembrane</keyword>
<gene>
    <name evidence="3" type="ORF">KDK_52790</name>
</gene>
<feature type="transmembrane region" description="Helical" evidence="1">
    <location>
        <begin position="24"/>
        <end position="43"/>
    </location>
</feature>
<evidence type="ECO:0000313" key="4">
    <source>
        <dbReference type="Proteomes" id="UP000287188"/>
    </source>
</evidence>
<protein>
    <recommendedName>
        <fullName evidence="2">CAAX prenyl protease 2/Lysostaphin resistance protein A-like domain-containing protein</fullName>
    </recommendedName>
</protein>
<feature type="transmembrane region" description="Helical" evidence="1">
    <location>
        <begin position="66"/>
        <end position="87"/>
    </location>
</feature>
<dbReference type="GO" id="GO:0080120">
    <property type="term" value="P:CAAX-box protein maturation"/>
    <property type="evidence" value="ECO:0007669"/>
    <property type="project" value="UniProtKB-ARBA"/>
</dbReference>
<comment type="caution">
    <text evidence="3">The sequence shown here is derived from an EMBL/GenBank/DDBJ whole genome shotgun (WGS) entry which is preliminary data.</text>
</comment>
<dbReference type="Proteomes" id="UP000287188">
    <property type="component" value="Unassembled WGS sequence"/>
</dbReference>
<keyword evidence="4" id="KW-1185">Reference proteome</keyword>
<feature type="transmembrane region" description="Helical" evidence="1">
    <location>
        <begin position="130"/>
        <end position="156"/>
    </location>
</feature>
<feature type="domain" description="CAAX prenyl protease 2/Lysostaphin resistance protein A-like" evidence="2">
    <location>
        <begin position="72"/>
        <end position="159"/>
    </location>
</feature>
<sequence>MYALVITGLVLCDSLIFGLPNFGSLSFIWILAAIGSGLGYYIVERIRLARPEQGVIRIMRQVEQQAIQRVIVGMQLVWIALIEEILFRWYLLMTPLQHTPVLAIATLLYSSLAFGLIHQQFGSSTMVSRMIFGLVLGIFMLATGNLLIIIVAHVTYNALVYAWPVSYSTIRYTA</sequence>
<dbReference type="EMBL" id="BIFS01000001">
    <property type="protein sequence ID" value="GCE21479.1"/>
    <property type="molecule type" value="Genomic_DNA"/>
</dbReference>
<feature type="transmembrane region" description="Helical" evidence="1">
    <location>
        <begin position="99"/>
        <end position="118"/>
    </location>
</feature>
<accession>A0A402AQV2</accession>
<evidence type="ECO:0000256" key="1">
    <source>
        <dbReference type="SAM" id="Phobius"/>
    </source>
</evidence>
<dbReference type="GO" id="GO:0004175">
    <property type="term" value="F:endopeptidase activity"/>
    <property type="evidence" value="ECO:0007669"/>
    <property type="project" value="UniProtKB-ARBA"/>
</dbReference>
<dbReference type="InterPro" id="IPR003675">
    <property type="entry name" value="Rce1/LyrA-like_dom"/>
</dbReference>
<keyword evidence="1" id="KW-0472">Membrane</keyword>
<evidence type="ECO:0000313" key="3">
    <source>
        <dbReference type="EMBL" id="GCE21479.1"/>
    </source>
</evidence>
<dbReference type="AlphaFoldDB" id="A0A402AQV2"/>
<name>A0A402AQV2_9CHLR</name>
<evidence type="ECO:0000259" key="2">
    <source>
        <dbReference type="Pfam" id="PF02517"/>
    </source>
</evidence>
<reference evidence="4" key="1">
    <citation type="submission" date="2018-12" db="EMBL/GenBank/DDBJ databases">
        <title>Tengunoibacter tsumagoiensis gen. nov., sp. nov., Dictyobacter kobayashii sp. nov., D. alpinus sp. nov., and D. joshuensis sp. nov. and description of Dictyobacteraceae fam. nov. within the order Ktedonobacterales isolated from Tengu-no-mugimeshi.</title>
        <authorList>
            <person name="Wang C.M."/>
            <person name="Zheng Y."/>
            <person name="Sakai Y."/>
            <person name="Toyoda A."/>
            <person name="Minakuchi Y."/>
            <person name="Abe K."/>
            <person name="Yokota A."/>
            <person name="Yabe S."/>
        </authorList>
    </citation>
    <scope>NUCLEOTIDE SEQUENCE [LARGE SCALE GENOMIC DNA]</scope>
    <source>
        <strain evidence="4">Uno11</strain>
    </source>
</reference>
<dbReference type="Pfam" id="PF02517">
    <property type="entry name" value="Rce1-like"/>
    <property type="match status" value="1"/>
</dbReference>
<organism evidence="3 4">
    <name type="scientific">Dictyobacter kobayashii</name>
    <dbReference type="NCBI Taxonomy" id="2014872"/>
    <lineage>
        <taxon>Bacteria</taxon>
        <taxon>Bacillati</taxon>
        <taxon>Chloroflexota</taxon>
        <taxon>Ktedonobacteria</taxon>
        <taxon>Ktedonobacterales</taxon>
        <taxon>Dictyobacteraceae</taxon>
        <taxon>Dictyobacter</taxon>
    </lineage>
</organism>
<keyword evidence="1" id="KW-1133">Transmembrane helix</keyword>